<feature type="region of interest" description="Disordered" evidence="2">
    <location>
        <begin position="1"/>
        <end position="29"/>
    </location>
</feature>
<dbReference type="InterPro" id="IPR000525">
    <property type="entry name" value="Initiator_Rep_WH1"/>
</dbReference>
<dbReference type="Gene3D" id="1.10.10.10">
    <property type="entry name" value="Winged helix-like DNA-binding domain superfamily/Winged helix DNA-binding domain"/>
    <property type="match status" value="1"/>
</dbReference>
<evidence type="ECO:0000313" key="5">
    <source>
        <dbReference type="Proteomes" id="UP000544134"/>
    </source>
</evidence>
<comment type="similarity">
    <text evidence="1">Belongs to the initiator RepB protein family.</text>
</comment>
<dbReference type="GO" id="GO:0003887">
    <property type="term" value="F:DNA-directed DNA polymerase activity"/>
    <property type="evidence" value="ECO:0007669"/>
    <property type="project" value="InterPro"/>
</dbReference>
<protein>
    <submittedName>
        <fullName evidence="4">Replication initiation protein</fullName>
    </submittedName>
</protein>
<evidence type="ECO:0000259" key="3">
    <source>
        <dbReference type="Pfam" id="PF01051"/>
    </source>
</evidence>
<evidence type="ECO:0000256" key="1">
    <source>
        <dbReference type="ARBA" id="ARBA00038283"/>
    </source>
</evidence>
<gene>
    <name evidence="4" type="ORF">HHL24_35220</name>
</gene>
<evidence type="ECO:0000256" key="2">
    <source>
        <dbReference type="SAM" id="MobiDB-lite"/>
    </source>
</evidence>
<dbReference type="Pfam" id="PF01051">
    <property type="entry name" value="Rep3_N"/>
    <property type="match status" value="1"/>
</dbReference>
<dbReference type="Proteomes" id="UP000544134">
    <property type="component" value="Unassembled WGS sequence"/>
</dbReference>
<dbReference type="Pfam" id="PF21205">
    <property type="entry name" value="Rep3_C"/>
    <property type="match status" value="1"/>
</dbReference>
<accession>A0A848ILD8</accession>
<dbReference type="SUPFAM" id="SSF46785">
    <property type="entry name" value="Winged helix' DNA-binding domain"/>
    <property type="match status" value="1"/>
</dbReference>
<dbReference type="AlphaFoldDB" id="A0A848ILD8"/>
<dbReference type="RefSeq" id="WP_169489897.1">
    <property type="nucleotide sequence ID" value="NZ_JABBGJ010000049.1"/>
</dbReference>
<comment type="caution">
    <text evidence="4">The sequence shown here is derived from an EMBL/GenBank/DDBJ whole genome shotgun (WGS) entry which is preliminary data.</text>
</comment>
<dbReference type="GO" id="GO:0006270">
    <property type="term" value="P:DNA replication initiation"/>
    <property type="evidence" value="ECO:0007669"/>
    <property type="project" value="InterPro"/>
</dbReference>
<organism evidence="4 5">
    <name type="scientific">Paraburkholderia polaris</name>
    <dbReference type="NCBI Taxonomy" id="2728848"/>
    <lineage>
        <taxon>Bacteria</taxon>
        <taxon>Pseudomonadati</taxon>
        <taxon>Pseudomonadota</taxon>
        <taxon>Betaproteobacteria</taxon>
        <taxon>Burkholderiales</taxon>
        <taxon>Burkholderiaceae</taxon>
        <taxon>Paraburkholderia</taxon>
    </lineage>
</organism>
<dbReference type="EMBL" id="JABBGJ010000049">
    <property type="protein sequence ID" value="NMM03142.1"/>
    <property type="molecule type" value="Genomic_DNA"/>
</dbReference>
<feature type="compositionally biased region" description="Polar residues" evidence="2">
    <location>
        <begin position="1"/>
        <end position="12"/>
    </location>
</feature>
<dbReference type="InterPro" id="IPR036390">
    <property type="entry name" value="WH_DNA-bd_sf"/>
</dbReference>
<proteinExistence type="inferred from homology"/>
<sequence length="462" mass="51225">MASKSVTLAEQSPQPPKRLKGKKGAKTEARTTQIGLFTVEEPEPFKKATPAVHISAKNKALTLVQHKIYNALLANAIEQDRDHAGTNVGLSQFSIALTDLVDKVGLNSNNRDYLKGVINSLIGTVVNWDFLEAERGEVWAATGLLSTAEMDRSTLTYEFSAKIRDFLVHPQMYATIDMRIVRAFKRAAALVLWENSVRYEGIGQSAVIAIEKLRQLFLGQEGAKTIYPEYKEFKRNVLTPAVREANEVSDHTIEVLEVRQGRAVVGVRFTVARKQEAPRLESVDSDLLMSVTQLGIPSSEARKTLGRHSESDVRNALDYVRAREAKKGATPITNVPAYFRKALAEKWMAPEKSSGTKKAAAAPGLSITGITEEEIREKYRASQLGDARAYFDELSAADQAELIVRYNAWQPMQKWRLESGKKQSAAAQQSFLSWLAHETWGEPSTEDLFKFVIKGLASTATA</sequence>
<reference evidence="4 5" key="1">
    <citation type="submission" date="2020-04" db="EMBL/GenBank/DDBJ databases">
        <title>Paraburkholderia sp. RP-4-7 isolated from soil.</title>
        <authorList>
            <person name="Dahal R.H."/>
        </authorList>
    </citation>
    <scope>NUCLEOTIDE SEQUENCE [LARGE SCALE GENOMIC DNA]</scope>
    <source>
        <strain evidence="4 5">RP-4-7</strain>
    </source>
</reference>
<evidence type="ECO:0000313" key="4">
    <source>
        <dbReference type="EMBL" id="NMM03142.1"/>
    </source>
</evidence>
<feature type="domain" description="Initiator Rep protein WH1" evidence="3">
    <location>
        <begin position="54"/>
        <end position="194"/>
    </location>
</feature>
<dbReference type="InterPro" id="IPR036388">
    <property type="entry name" value="WH-like_DNA-bd_sf"/>
</dbReference>
<name>A0A848ILD8_9BURK</name>
<keyword evidence="5" id="KW-1185">Reference proteome</keyword>